<dbReference type="AlphaFoldDB" id="A0A7W5BXU7"/>
<organism evidence="1 2">
    <name type="scientific">Halomonas organivorans</name>
    <dbReference type="NCBI Taxonomy" id="257772"/>
    <lineage>
        <taxon>Bacteria</taxon>
        <taxon>Pseudomonadati</taxon>
        <taxon>Pseudomonadota</taxon>
        <taxon>Gammaproteobacteria</taxon>
        <taxon>Oceanospirillales</taxon>
        <taxon>Halomonadaceae</taxon>
        <taxon>Halomonas</taxon>
    </lineage>
</organism>
<proteinExistence type="predicted"/>
<evidence type="ECO:0000313" key="2">
    <source>
        <dbReference type="Proteomes" id="UP000525987"/>
    </source>
</evidence>
<dbReference type="Proteomes" id="UP000525987">
    <property type="component" value="Unassembled WGS sequence"/>
</dbReference>
<reference evidence="1 2" key="1">
    <citation type="submission" date="2020-08" db="EMBL/GenBank/DDBJ databases">
        <title>Genomic Encyclopedia of Type Strains, Phase III (KMG-III): the genomes of soil and plant-associated and newly described type strains.</title>
        <authorList>
            <person name="Whitman W."/>
        </authorList>
    </citation>
    <scope>NUCLEOTIDE SEQUENCE [LARGE SCALE GENOMIC DNA]</scope>
    <source>
        <strain evidence="1 2">CECT 5995</strain>
    </source>
</reference>
<dbReference type="EMBL" id="JACHXM010000003">
    <property type="protein sequence ID" value="MBB3140188.1"/>
    <property type="molecule type" value="Genomic_DNA"/>
</dbReference>
<name>A0A7W5BXU7_9GAMM</name>
<protein>
    <submittedName>
        <fullName evidence="1">Uncharacterized protein</fullName>
    </submittedName>
</protein>
<sequence>MIIAIGRAWLDQLPSALDPGEAMKRSLERDP</sequence>
<accession>A0A7W5BXU7</accession>
<comment type="caution">
    <text evidence="1">The sequence shown here is derived from an EMBL/GenBank/DDBJ whole genome shotgun (WGS) entry which is preliminary data.</text>
</comment>
<keyword evidence="2" id="KW-1185">Reference proteome</keyword>
<gene>
    <name evidence="1" type="ORF">FHR96_001040</name>
</gene>
<evidence type="ECO:0000313" key="1">
    <source>
        <dbReference type="EMBL" id="MBB3140188.1"/>
    </source>
</evidence>